<comment type="subcellular location">
    <subcellularLocation>
        <location evidence="3">Nucleus</location>
    </subcellularLocation>
</comment>
<feature type="domain" description="ERCC4" evidence="23">
    <location>
        <begin position="415"/>
        <end position="571"/>
    </location>
</feature>
<evidence type="ECO:0000256" key="22">
    <source>
        <dbReference type="SAM" id="MobiDB-lite"/>
    </source>
</evidence>
<dbReference type="OrthoDB" id="343092at2759"/>
<keyword evidence="10" id="KW-0498">Mitosis</keyword>
<dbReference type="GO" id="GO:0051321">
    <property type="term" value="P:meiotic cell cycle"/>
    <property type="evidence" value="ECO:0007669"/>
    <property type="project" value="UniProtKB-KW"/>
</dbReference>
<keyword evidence="6" id="KW-0540">Nuclease</keyword>
<dbReference type="PANTHER" id="PTHR21077:SF5">
    <property type="entry name" value="CROSSOVER JUNCTION ENDONUCLEASE MMS4"/>
    <property type="match status" value="1"/>
</dbReference>
<evidence type="ECO:0000256" key="9">
    <source>
        <dbReference type="ARBA" id="ARBA00022763"/>
    </source>
</evidence>
<comment type="subunit">
    <text evidence="21">Forms a heterodimer with MUS81.</text>
</comment>
<evidence type="ECO:0000313" key="24">
    <source>
        <dbReference type="EMBL" id="CAH9084707.1"/>
    </source>
</evidence>
<proteinExistence type="inferred from homology"/>
<dbReference type="InterPro" id="IPR047524">
    <property type="entry name" value="XPF_nuclease_EME1_plant/arthr"/>
</dbReference>
<evidence type="ECO:0000256" key="6">
    <source>
        <dbReference type="ARBA" id="ARBA00022722"/>
    </source>
</evidence>
<dbReference type="GO" id="GO:0004519">
    <property type="term" value="F:endonuclease activity"/>
    <property type="evidence" value="ECO:0007669"/>
    <property type="project" value="UniProtKB-KW"/>
</dbReference>
<evidence type="ECO:0000256" key="12">
    <source>
        <dbReference type="ARBA" id="ARBA00022837"/>
    </source>
</evidence>
<dbReference type="AlphaFoldDB" id="A0A9P1E7D1"/>
<keyword evidence="16" id="KW-0234">DNA repair</keyword>
<evidence type="ECO:0000256" key="5">
    <source>
        <dbReference type="ARBA" id="ARBA00022618"/>
    </source>
</evidence>
<comment type="function">
    <text evidence="20">Interacts with MUS81 to form a DNA structure-specific endonuclease with substrate preference for branched DNA structures with a 5'-end at the branch nick. Typical substrates include 3'-flap structures, D-loops, replication forks, nicked Holliday junctions and also intact Holliday junctions with a reduced efficiency. May be required in mitosis for the processing of stalled or collapsed replication fork intermediates. Plays a role in DNA repair and in genotoxic stress-induced homologous recombination (HR) in somatic cells. Mediates a subset of meiotic recombination events that are insensitive to crossover interference.</text>
</comment>
<evidence type="ECO:0000256" key="10">
    <source>
        <dbReference type="ARBA" id="ARBA00022776"/>
    </source>
</evidence>
<dbReference type="GO" id="GO:0006281">
    <property type="term" value="P:DNA repair"/>
    <property type="evidence" value="ECO:0007669"/>
    <property type="project" value="UniProtKB-KW"/>
</dbReference>
<keyword evidence="7" id="KW-0479">Metal-binding</keyword>
<comment type="cofactor">
    <cofactor evidence="2">
        <name>Mg(2+)</name>
        <dbReference type="ChEBI" id="CHEBI:18420"/>
    </cofactor>
</comment>
<name>A0A9P1E7D1_CUSEU</name>
<evidence type="ECO:0000256" key="11">
    <source>
        <dbReference type="ARBA" id="ARBA00022801"/>
    </source>
</evidence>
<organism evidence="24 25">
    <name type="scientific">Cuscuta europaea</name>
    <name type="common">European dodder</name>
    <dbReference type="NCBI Taxonomy" id="41803"/>
    <lineage>
        <taxon>Eukaryota</taxon>
        <taxon>Viridiplantae</taxon>
        <taxon>Streptophyta</taxon>
        <taxon>Embryophyta</taxon>
        <taxon>Tracheophyta</taxon>
        <taxon>Spermatophyta</taxon>
        <taxon>Magnoliopsida</taxon>
        <taxon>eudicotyledons</taxon>
        <taxon>Gunneridae</taxon>
        <taxon>Pentapetalae</taxon>
        <taxon>asterids</taxon>
        <taxon>lamiids</taxon>
        <taxon>Solanales</taxon>
        <taxon>Convolvulaceae</taxon>
        <taxon>Cuscuteae</taxon>
        <taxon>Cuscuta</taxon>
        <taxon>Cuscuta subgen. Cuscuta</taxon>
    </lineage>
</organism>
<keyword evidence="14" id="KW-0175">Coiled coil</keyword>
<feature type="region of interest" description="Disordered" evidence="22">
    <location>
        <begin position="332"/>
        <end position="356"/>
    </location>
</feature>
<evidence type="ECO:0000256" key="19">
    <source>
        <dbReference type="ARBA" id="ARBA00023306"/>
    </source>
</evidence>
<feature type="region of interest" description="Disordered" evidence="22">
    <location>
        <begin position="1"/>
        <end position="29"/>
    </location>
</feature>
<dbReference type="Proteomes" id="UP001152484">
    <property type="component" value="Unassembled WGS sequence"/>
</dbReference>
<keyword evidence="19" id="KW-0131">Cell cycle</keyword>
<evidence type="ECO:0000256" key="17">
    <source>
        <dbReference type="ARBA" id="ARBA00023242"/>
    </source>
</evidence>
<evidence type="ECO:0000256" key="20">
    <source>
        <dbReference type="ARBA" id="ARBA00059712"/>
    </source>
</evidence>
<dbReference type="GO" id="GO:0006310">
    <property type="term" value="P:DNA recombination"/>
    <property type="evidence" value="ECO:0007669"/>
    <property type="project" value="UniProtKB-KW"/>
</dbReference>
<protein>
    <recommendedName>
        <fullName evidence="23">ERCC4 domain-containing protein</fullName>
    </recommendedName>
</protein>
<keyword evidence="11" id="KW-0378">Hydrolase</keyword>
<comment type="caution">
    <text evidence="24">The sequence shown here is derived from an EMBL/GenBank/DDBJ whole genome shotgun (WGS) entry which is preliminary data.</text>
</comment>
<keyword evidence="12" id="KW-0106">Calcium</keyword>
<dbReference type="CDD" id="cd20083">
    <property type="entry name" value="XPF_nuclease_EME"/>
    <property type="match status" value="1"/>
</dbReference>
<keyword evidence="9" id="KW-0227">DNA damage</keyword>
<evidence type="ECO:0000256" key="13">
    <source>
        <dbReference type="ARBA" id="ARBA00022842"/>
    </source>
</evidence>
<evidence type="ECO:0000256" key="7">
    <source>
        <dbReference type="ARBA" id="ARBA00022723"/>
    </source>
</evidence>
<accession>A0A9P1E7D1</accession>
<keyword evidence="25" id="KW-1185">Reference proteome</keyword>
<evidence type="ECO:0000256" key="18">
    <source>
        <dbReference type="ARBA" id="ARBA00023254"/>
    </source>
</evidence>
<gene>
    <name evidence="24" type="ORF">CEURO_LOCUS9130</name>
</gene>
<keyword evidence="13" id="KW-0460">Magnesium</keyword>
<dbReference type="EMBL" id="CAMAPE010000017">
    <property type="protein sequence ID" value="CAH9084707.1"/>
    <property type="molecule type" value="Genomic_DNA"/>
</dbReference>
<evidence type="ECO:0000259" key="23">
    <source>
        <dbReference type="Pfam" id="PF02732"/>
    </source>
</evidence>
<dbReference type="GO" id="GO:0051301">
    <property type="term" value="P:cell division"/>
    <property type="evidence" value="ECO:0007669"/>
    <property type="project" value="UniProtKB-KW"/>
</dbReference>
<feature type="compositionally biased region" description="Basic and acidic residues" evidence="22">
    <location>
        <begin position="15"/>
        <end position="29"/>
    </location>
</feature>
<dbReference type="PANTHER" id="PTHR21077">
    <property type="entry name" value="EME1 PROTEIN"/>
    <property type="match status" value="1"/>
</dbReference>
<dbReference type="GO" id="GO:0003677">
    <property type="term" value="F:DNA binding"/>
    <property type="evidence" value="ECO:0007669"/>
    <property type="project" value="InterPro"/>
</dbReference>
<keyword evidence="18" id="KW-0469">Meiosis</keyword>
<evidence type="ECO:0000256" key="21">
    <source>
        <dbReference type="ARBA" id="ARBA00066032"/>
    </source>
</evidence>
<dbReference type="GO" id="GO:0046872">
    <property type="term" value="F:metal ion binding"/>
    <property type="evidence" value="ECO:0007669"/>
    <property type="project" value="UniProtKB-KW"/>
</dbReference>
<evidence type="ECO:0000256" key="4">
    <source>
        <dbReference type="ARBA" id="ARBA00005313"/>
    </source>
</evidence>
<comment type="cofactor">
    <cofactor evidence="1">
        <name>Ca(2+)</name>
        <dbReference type="ChEBI" id="CHEBI:29108"/>
    </cofactor>
</comment>
<evidence type="ECO:0000256" key="15">
    <source>
        <dbReference type="ARBA" id="ARBA00023172"/>
    </source>
</evidence>
<dbReference type="InterPro" id="IPR006166">
    <property type="entry name" value="ERCC4_domain"/>
</dbReference>
<keyword evidence="17" id="KW-0539">Nucleus</keyword>
<dbReference type="GO" id="GO:0005634">
    <property type="term" value="C:nucleus"/>
    <property type="evidence" value="ECO:0007669"/>
    <property type="project" value="UniProtKB-SubCell"/>
</dbReference>
<dbReference type="Gene3D" id="3.40.50.10130">
    <property type="match status" value="1"/>
</dbReference>
<comment type="similarity">
    <text evidence="4">Belongs to the EME1/MMS4 family.</text>
</comment>
<reference evidence="24" key="1">
    <citation type="submission" date="2022-07" db="EMBL/GenBank/DDBJ databases">
        <authorList>
            <person name="Macas J."/>
            <person name="Novak P."/>
            <person name="Neumann P."/>
        </authorList>
    </citation>
    <scope>NUCLEOTIDE SEQUENCE</scope>
</reference>
<evidence type="ECO:0000256" key="1">
    <source>
        <dbReference type="ARBA" id="ARBA00001913"/>
    </source>
</evidence>
<evidence type="ECO:0000256" key="3">
    <source>
        <dbReference type="ARBA" id="ARBA00004123"/>
    </source>
</evidence>
<keyword evidence="15" id="KW-0233">DNA recombination</keyword>
<dbReference type="Pfam" id="PF02732">
    <property type="entry name" value="ERCC4"/>
    <property type="match status" value="1"/>
</dbReference>
<dbReference type="GO" id="GO:0016787">
    <property type="term" value="F:hydrolase activity"/>
    <property type="evidence" value="ECO:0007669"/>
    <property type="project" value="UniProtKB-KW"/>
</dbReference>
<keyword evidence="5" id="KW-0132">Cell division</keyword>
<evidence type="ECO:0000313" key="25">
    <source>
        <dbReference type="Proteomes" id="UP001152484"/>
    </source>
</evidence>
<sequence>MSLPVPVDILSDSDDDRRSSGDVRRRHDTIDLSTPLAVTRKKQRVDSSPTVFVIDDDQTPEKHALGLTSSASILSIVPETPFSDFSKPDFATVKFSNFSSSISNPTSPGLSFVEETLISEKSRLDFSMDECTKGIEGPKSIASPVTNNYKNSGPSFVEETDQKSRFDFSMEKCTKSIGSPQNLTSLVTNNYKSSGPSFAEETPVSEISRFNFSMAKCTKGNEGPQNLMRSVMNNYKSSGTDQLICVDSDSDSDSGGKLGSQKCNHRVGFTVEIEGGAELSSRIIRSTCFLGNADTSQVSDIDSQPTSFQNDVLLDHQGPCEKTDRLEPFEKVMKPNSKIRDNSGRKNKVDEDRERKRTLKEEKLRLKEEKKLKKELEKKQKAAQKVEAVEMKKVQKEMQKWEKGKHALKSIVALIDTRIVELGPIGGHLITRLAEKGISYRITSNPIEKSILWTMSIPEKLSEISFEPVNIRYVLLLYEAEEFCNLVLNGSLLYQVSNARSLFPLHKLCCLTNRLTAYVNKREQSHYKDPTNNAGWKCPPIEEVLAKLTTQFVDVHSRQCADEAEVADHVVCLTCNLASCQFRKKLSRLSIKANGSLIPKDCVDKDVIKNSTWLKALLAIPKVQPRFAITIGKKYPTMKSLLSVYMDPNKSVHEKEFLLSDLRIDGLFGDNRRLGEVCSKRVYRILMAQSGGIKTDDIESGADFFATPVGSASLCL</sequence>
<evidence type="ECO:0000256" key="14">
    <source>
        <dbReference type="ARBA" id="ARBA00023054"/>
    </source>
</evidence>
<evidence type="ECO:0000256" key="2">
    <source>
        <dbReference type="ARBA" id="ARBA00001946"/>
    </source>
</evidence>
<evidence type="ECO:0000256" key="16">
    <source>
        <dbReference type="ARBA" id="ARBA00023204"/>
    </source>
</evidence>
<dbReference type="FunFam" id="1.10.150.670:FF:000007">
    <property type="entry name" value="Crossover junction endonuclease EME1B"/>
    <property type="match status" value="1"/>
</dbReference>
<dbReference type="GO" id="GO:0048476">
    <property type="term" value="C:Holliday junction resolvase complex"/>
    <property type="evidence" value="ECO:0007669"/>
    <property type="project" value="InterPro"/>
</dbReference>
<dbReference type="Gene3D" id="1.10.150.670">
    <property type="entry name" value="Crossover junction endonuclease EME1, DNA-binding domain"/>
    <property type="match status" value="1"/>
</dbReference>
<dbReference type="InterPro" id="IPR033310">
    <property type="entry name" value="Mms4/EME1/EME2"/>
</dbReference>
<evidence type="ECO:0000256" key="8">
    <source>
        <dbReference type="ARBA" id="ARBA00022759"/>
    </source>
</evidence>
<keyword evidence="8" id="KW-0255">Endonuclease</keyword>
<dbReference type="InterPro" id="IPR042530">
    <property type="entry name" value="EME1/EME2_C"/>
</dbReference>
<dbReference type="Pfam" id="PF21292">
    <property type="entry name" value="EME1-MUS81_C"/>
    <property type="match status" value="1"/>
</dbReference>